<organism evidence="2 3">
    <name type="scientific">Mycolicibacillus trivialis</name>
    <dbReference type="NCBI Taxonomy" id="1798"/>
    <lineage>
        <taxon>Bacteria</taxon>
        <taxon>Bacillati</taxon>
        <taxon>Actinomycetota</taxon>
        <taxon>Actinomycetes</taxon>
        <taxon>Mycobacteriales</taxon>
        <taxon>Mycobacteriaceae</taxon>
        <taxon>Mycolicibacillus</taxon>
    </lineage>
</organism>
<proteinExistence type="predicted"/>
<evidence type="ECO:0000313" key="2">
    <source>
        <dbReference type="EMBL" id="ORX05499.1"/>
    </source>
</evidence>
<evidence type="ECO:0000313" key="3">
    <source>
        <dbReference type="Proteomes" id="UP000193090"/>
    </source>
</evidence>
<keyword evidence="3" id="KW-1185">Reference proteome</keyword>
<dbReference type="STRING" id="1798.AWC30_08675"/>
<dbReference type="OrthoDB" id="4568361at2"/>
<dbReference type="RefSeq" id="WP_085109748.1">
    <property type="nucleotide sequence ID" value="NZ_JACKSN010000064.1"/>
</dbReference>
<gene>
    <name evidence="2" type="ORF">AWC30_08675</name>
</gene>
<feature type="domain" description="PE-PPE" evidence="1">
    <location>
        <begin position="100"/>
        <end position="333"/>
    </location>
</feature>
<dbReference type="InterPro" id="IPR013228">
    <property type="entry name" value="PE-PPE_C"/>
</dbReference>
<comment type="caution">
    <text evidence="2">The sequence shown here is derived from an EMBL/GenBank/DDBJ whole genome shotgun (WGS) entry which is preliminary data.</text>
</comment>
<dbReference type="EMBL" id="LQPZ01000018">
    <property type="protein sequence ID" value="ORX05499.1"/>
    <property type="molecule type" value="Genomic_DNA"/>
</dbReference>
<reference evidence="2 3" key="1">
    <citation type="submission" date="2016-01" db="EMBL/GenBank/DDBJ databases">
        <title>The new phylogeny of the genus Mycobacterium.</title>
        <authorList>
            <person name="Tarcisio F."/>
            <person name="Conor M."/>
            <person name="Antonella G."/>
            <person name="Elisabetta G."/>
            <person name="Giulia F.S."/>
            <person name="Sara T."/>
            <person name="Anna F."/>
            <person name="Clotilde B."/>
            <person name="Roberto B."/>
            <person name="Veronica D.S."/>
            <person name="Fabio R."/>
            <person name="Monica P."/>
            <person name="Olivier J."/>
            <person name="Enrico T."/>
            <person name="Nicola S."/>
        </authorList>
    </citation>
    <scope>NUCLEOTIDE SEQUENCE [LARGE SCALE GENOMIC DNA]</scope>
    <source>
        <strain evidence="2 3">DSM 44153</strain>
    </source>
</reference>
<dbReference type="Pfam" id="PF08237">
    <property type="entry name" value="PE-PPE"/>
    <property type="match status" value="1"/>
</dbReference>
<dbReference type="Proteomes" id="UP000193090">
    <property type="component" value="Unassembled WGS sequence"/>
</dbReference>
<dbReference type="InterPro" id="IPR029058">
    <property type="entry name" value="AB_hydrolase_fold"/>
</dbReference>
<name>A0A1X2ELV3_9MYCO</name>
<evidence type="ECO:0000259" key="1">
    <source>
        <dbReference type="Pfam" id="PF08237"/>
    </source>
</evidence>
<sequence>MGAMTAARARSLAAAVVVLVCAFALAGLPMSALSTRVERFVADVVLLAGDVLADPVSVDMGWVMGGTFDPDPVAAGYYQTVVDGILQHSVNFNADAVVSPLWTPEQVWPLFGDLTFGESVDQGAAILKTAILQGGGTLQQIPGYPIPGPLGNADTGVVFGYSQSATAATKAMGALHQGLAHPENLHFVLAGNPNNPLGGILTRFDFPDSPITGAARTVPLLNIPLGIGPTPTDLFPTDIYTAEYDGWASFPQDPTNLLADLNALAGILTVHSVYKDLDPADAFVLGTADQTVFHMIPTKELPILWPLYQLGEPGKVLASALEPGLRLGINWGYGNPGMAFDGVGADGIGPWAVNALGDLSAIQSDQFVAGSGSAGFLPMMDPLQMLMGIQEAGAHTFLNPVEDIFDLAGLGTVPAWFTDALHLPIGLTQSIDQWVMAGWNDLITSLDLSTLFGTGLLWHEIFDGLPLISGAPVMAGVGLVFDLLNAVIPIP</sequence>
<protein>
    <recommendedName>
        <fullName evidence="1">PE-PPE domain-containing protein</fullName>
    </recommendedName>
</protein>
<accession>A0A1X2ELV3</accession>
<dbReference type="Gene3D" id="3.40.50.1820">
    <property type="entry name" value="alpha/beta hydrolase"/>
    <property type="match status" value="1"/>
</dbReference>
<dbReference type="AlphaFoldDB" id="A0A1X2ELV3"/>